<keyword evidence="4 12" id="KW-0894">Sodium channel</keyword>
<keyword evidence="3 12" id="KW-0813">Transport</keyword>
<evidence type="ECO:0000256" key="1">
    <source>
        <dbReference type="ARBA" id="ARBA00004141"/>
    </source>
</evidence>
<sequence>MLSLHSNTLHRKIRNGNIRPQISNDKKKNCISIVHKILWITLVFVSTALCIWQLATCLEKYFRQPVGNTVRVEMFTHYTTPSLTLCPCNHETTFDFGDTFRSICEQNEACNNASDRDNFRFNEMNITLLDLWEAKTNISYMTIKPEARCHYAVNRTQCNSNDWLKWRRVERISGPCITFYSDMQWYYIGNLWASWLIINNVPWLYKADVQASSSANVMFLGKADIFPSSYTIFKISETKFEYLNTNQNPCITQDEEVECINQWFNDRLQTFNIKCRWPFMTNLSLPLCKSMSEVKELEKKIFQIQFSEKPNCNRVCSKTVFHIETFTQHEKDITQITLMFSTNTRQIVSEYFTYPFSSLVSDIGGSIGFFLGVCLLSFFNYFQKFIYVP</sequence>
<dbReference type="PhylomeDB" id="T1J399"/>
<evidence type="ECO:0000256" key="10">
    <source>
        <dbReference type="ARBA" id="ARBA00023201"/>
    </source>
</evidence>
<feature type="transmembrane region" description="Helical" evidence="13">
    <location>
        <begin position="363"/>
        <end position="382"/>
    </location>
</feature>
<dbReference type="Proteomes" id="UP000014500">
    <property type="component" value="Unassembled WGS sequence"/>
</dbReference>
<dbReference type="Gene3D" id="1.10.287.770">
    <property type="entry name" value="YojJ-like"/>
    <property type="match status" value="1"/>
</dbReference>
<feature type="transmembrane region" description="Helical" evidence="13">
    <location>
        <begin position="37"/>
        <end position="55"/>
    </location>
</feature>
<evidence type="ECO:0000256" key="3">
    <source>
        <dbReference type="ARBA" id="ARBA00022448"/>
    </source>
</evidence>
<keyword evidence="10 12" id="KW-0739">Sodium transport</keyword>
<comment type="subcellular location">
    <subcellularLocation>
        <location evidence="1">Membrane</location>
        <topology evidence="1">Multi-pass membrane protein</topology>
    </subcellularLocation>
</comment>
<keyword evidence="8 12" id="KW-0406">Ion transport</keyword>
<dbReference type="EMBL" id="JH431820">
    <property type="status" value="NOT_ANNOTATED_CDS"/>
    <property type="molecule type" value="Genomic_DNA"/>
</dbReference>
<keyword evidence="9 13" id="KW-0472">Membrane</keyword>
<reference evidence="14" key="2">
    <citation type="submission" date="2015-02" db="UniProtKB">
        <authorList>
            <consortium name="EnsemblMetazoa"/>
        </authorList>
    </citation>
    <scope>IDENTIFICATION</scope>
</reference>
<name>T1J399_STRMM</name>
<keyword evidence="7" id="KW-0915">Sodium</keyword>
<dbReference type="Pfam" id="PF00858">
    <property type="entry name" value="ASC"/>
    <property type="match status" value="1"/>
</dbReference>
<evidence type="ECO:0000256" key="5">
    <source>
        <dbReference type="ARBA" id="ARBA00022692"/>
    </source>
</evidence>
<evidence type="ECO:0000256" key="9">
    <source>
        <dbReference type="ARBA" id="ARBA00023136"/>
    </source>
</evidence>
<evidence type="ECO:0000256" key="6">
    <source>
        <dbReference type="ARBA" id="ARBA00022989"/>
    </source>
</evidence>
<evidence type="ECO:0000256" key="12">
    <source>
        <dbReference type="RuleBase" id="RU000679"/>
    </source>
</evidence>
<dbReference type="GO" id="GO:0016020">
    <property type="term" value="C:membrane"/>
    <property type="evidence" value="ECO:0007669"/>
    <property type="project" value="UniProtKB-SubCell"/>
</dbReference>
<evidence type="ECO:0000256" key="4">
    <source>
        <dbReference type="ARBA" id="ARBA00022461"/>
    </source>
</evidence>
<keyword evidence="6 13" id="KW-1133">Transmembrane helix</keyword>
<evidence type="ECO:0000256" key="2">
    <source>
        <dbReference type="ARBA" id="ARBA00007193"/>
    </source>
</evidence>
<dbReference type="GO" id="GO:0005272">
    <property type="term" value="F:sodium channel activity"/>
    <property type="evidence" value="ECO:0007669"/>
    <property type="project" value="UniProtKB-KW"/>
</dbReference>
<keyword evidence="5 12" id="KW-0812">Transmembrane</keyword>
<keyword evidence="11 12" id="KW-0407">Ion channel</keyword>
<evidence type="ECO:0000313" key="14">
    <source>
        <dbReference type="EnsemblMetazoa" id="SMAR008060-PA"/>
    </source>
</evidence>
<dbReference type="InterPro" id="IPR001873">
    <property type="entry name" value="ENaC"/>
</dbReference>
<evidence type="ECO:0000256" key="7">
    <source>
        <dbReference type="ARBA" id="ARBA00023053"/>
    </source>
</evidence>
<dbReference type="EnsemblMetazoa" id="SMAR008060-RA">
    <property type="protein sequence ID" value="SMAR008060-PA"/>
    <property type="gene ID" value="SMAR008060"/>
</dbReference>
<dbReference type="HOGENOM" id="CLU_037094_0_0_1"/>
<evidence type="ECO:0000256" key="11">
    <source>
        <dbReference type="ARBA" id="ARBA00023303"/>
    </source>
</evidence>
<dbReference type="PRINTS" id="PR01078">
    <property type="entry name" value="AMINACHANNEL"/>
</dbReference>
<protein>
    <submittedName>
        <fullName evidence="14">Uncharacterized protein</fullName>
    </submittedName>
</protein>
<dbReference type="AlphaFoldDB" id="T1J399"/>
<reference evidence="15" key="1">
    <citation type="submission" date="2011-05" db="EMBL/GenBank/DDBJ databases">
        <authorList>
            <person name="Richards S.R."/>
            <person name="Qu J."/>
            <person name="Jiang H."/>
            <person name="Jhangiani S.N."/>
            <person name="Agravi P."/>
            <person name="Goodspeed R."/>
            <person name="Gross S."/>
            <person name="Mandapat C."/>
            <person name="Jackson L."/>
            <person name="Mathew T."/>
            <person name="Pu L."/>
            <person name="Thornton R."/>
            <person name="Saada N."/>
            <person name="Wilczek-Boney K.B."/>
            <person name="Lee S."/>
            <person name="Kovar C."/>
            <person name="Wu Y."/>
            <person name="Scherer S.E."/>
            <person name="Worley K.C."/>
            <person name="Muzny D.M."/>
            <person name="Gibbs R."/>
        </authorList>
    </citation>
    <scope>NUCLEOTIDE SEQUENCE</scope>
    <source>
        <strain evidence="15">Brora</strain>
    </source>
</reference>
<evidence type="ECO:0000256" key="13">
    <source>
        <dbReference type="SAM" id="Phobius"/>
    </source>
</evidence>
<keyword evidence="15" id="KW-1185">Reference proteome</keyword>
<proteinExistence type="inferred from homology"/>
<accession>T1J399</accession>
<evidence type="ECO:0000256" key="8">
    <source>
        <dbReference type="ARBA" id="ARBA00023065"/>
    </source>
</evidence>
<evidence type="ECO:0000313" key="15">
    <source>
        <dbReference type="Proteomes" id="UP000014500"/>
    </source>
</evidence>
<organism evidence="14 15">
    <name type="scientific">Strigamia maritima</name>
    <name type="common">European centipede</name>
    <name type="synonym">Geophilus maritimus</name>
    <dbReference type="NCBI Taxonomy" id="126957"/>
    <lineage>
        <taxon>Eukaryota</taxon>
        <taxon>Metazoa</taxon>
        <taxon>Ecdysozoa</taxon>
        <taxon>Arthropoda</taxon>
        <taxon>Myriapoda</taxon>
        <taxon>Chilopoda</taxon>
        <taxon>Pleurostigmophora</taxon>
        <taxon>Geophilomorpha</taxon>
        <taxon>Linotaeniidae</taxon>
        <taxon>Strigamia</taxon>
    </lineage>
</organism>
<comment type="similarity">
    <text evidence="2 12">Belongs to the amiloride-sensitive sodium channel (TC 1.A.6) family.</text>
</comment>